<dbReference type="GO" id="GO:0005737">
    <property type="term" value="C:cytoplasm"/>
    <property type="evidence" value="ECO:0007669"/>
    <property type="project" value="TreeGrafter"/>
</dbReference>
<dbReference type="eggNOG" id="COG1473">
    <property type="taxonomic scope" value="Bacteria"/>
</dbReference>
<protein>
    <recommendedName>
        <fullName evidence="1">Peptidase M20 domain-containing protein 2</fullName>
    </recommendedName>
</protein>
<dbReference type="GO" id="GO:0046657">
    <property type="term" value="P:folic acid catabolic process"/>
    <property type="evidence" value="ECO:0007669"/>
    <property type="project" value="TreeGrafter"/>
</dbReference>
<dbReference type="InterPro" id="IPR017144">
    <property type="entry name" value="Xaa-Arg_dipeptidase"/>
</dbReference>
<dbReference type="Gene3D" id="3.40.630.10">
    <property type="entry name" value="Zn peptidases"/>
    <property type="match status" value="1"/>
</dbReference>
<dbReference type="NCBIfam" id="TIGR01891">
    <property type="entry name" value="amidohydrolases"/>
    <property type="match status" value="1"/>
</dbReference>
<keyword evidence="4" id="KW-1185">Reference proteome</keyword>
<dbReference type="SUPFAM" id="SSF53187">
    <property type="entry name" value="Zn-dependent exopeptidases"/>
    <property type="match status" value="1"/>
</dbReference>
<feature type="domain" description="Peptidase M20 dimerisation" evidence="2">
    <location>
        <begin position="171"/>
        <end position="262"/>
    </location>
</feature>
<dbReference type="InterPro" id="IPR002933">
    <property type="entry name" value="Peptidase_M20"/>
</dbReference>
<dbReference type="InterPro" id="IPR017439">
    <property type="entry name" value="Amidohydrolase"/>
</dbReference>
<dbReference type="Pfam" id="PF01546">
    <property type="entry name" value="Peptidase_M20"/>
    <property type="match status" value="1"/>
</dbReference>
<dbReference type="Pfam" id="PF07687">
    <property type="entry name" value="M20_dimer"/>
    <property type="match status" value="1"/>
</dbReference>
<evidence type="ECO:0000313" key="4">
    <source>
        <dbReference type="Proteomes" id="UP000183508"/>
    </source>
</evidence>
<dbReference type="SUPFAM" id="SSF55031">
    <property type="entry name" value="Bacterial exopeptidase dimerisation domain"/>
    <property type="match status" value="1"/>
</dbReference>
<dbReference type="GO" id="GO:0071713">
    <property type="term" value="F:para-aminobenzoyl-glutamate hydrolase activity"/>
    <property type="evidence" value="ECO:0007669"/>
    <property type="project" value="TreeGrafter"/>
</dbReference>
<dbReference type="InterPro" id="IPR052030">
    <property type="entry name" value="Peptidase_M20/M20A_hydrolases"/>
</dbReference>
<evidence type="ECO:0000259" key="2">
    <source>
        <dbReference type="Pfam" id="PF07687"/>
    </source>
</evidence>
<dbReference type="FunFam" id="3.30.70.360:FF:000004">
    <property type="entry name" value="Peptidase M20 domain-containing protein 2"/>
    <property type="match status" value="1"/>
</dbReference>
<evidence type="ECO:0000256" key="1">
    <source>
        <dbReference type="PIRNR" id="PIRNR037226"/>
    </source>
</evidence>
<comment type="similarity">
    <text evidence="1">Belongs to the peptidase M20A family.</text>
</comment>
<dbReference type="Gene3D" id="3.30.70.360">
    <property type="match status" value="1"/>
</dbReference>
<dbReference type="InterPro" id="IPR036264">
    <property type="entry name" value="Bact_exopeptidase_dim_dom"/>
</dbReference>
<organism evidence="3 4">
    <name type="scientific">Alicyclobacillus macrosporangiidus</name>
    <dbReference type="NCBI Taxonomy" id="392015"/>
    <lineage>
        <taxon>Bacteria</taxon>
        <taxon>Bacillati</taxon>
        <taxon>Bacillota</taxon>
        <taxon>Bacilli</taxon>
        <taxon>Bacillales</taxon>
        <taxon>Alicyclobacillaceae</taxon>
        <taxon>Alicyclobacillus</taxon>
    </lineage>
</organism>
<evidence type="ECO:0000313" key="3">
    <source>
        <dbReference type="EMBL" id="SFU79169.1"/>
    </source>
</evidence>
<dbReference type="RefSeq" id="WP_074951773.1">
    <property type="nucleotide sequence ID" value="NZ_FPBV01000008.1"/>
</dbReference>
<dbReference type="PANTHER" id="PTHR30575:SF0">
    <property type="entry name" value="XAA-ARG DIPEPTIDASE"/>
    <property type="match status" value="1"/>
</dbReference>
<dbReference type="CDD" id="cd05672">
    <property type="entry name" value="M20_ACY1L2-like"/>
    <property type="match status" value="1"/>
</dbReference>
<reference evidence="4" key="1">
    <citation type="submission" date="2016-10" db="EMBL/GenBank/DDBJ databases">
        <authorList>
            <person name="Varghese N."/>
        </authorList>
    </citation>
    <scope>NUCLEOTIDE SEQUENCE [LARGE SCALE GENOMIC DNA]</scope>
    <source>
        <strain evidence="4">DSM 17980</strain>
    </source>
</reference>
<name>A0A1I7J1S4_9BACL</name>
<dbReference type="OrthoDB" id="9781032at2"/>
<dbReference type="PANTHER" id="PTHR30575">
    <property type="entry name" value="PEPTIDASE M20"/>
    <property type="match status" value="1"/>
</dbReference>
<proteinExistence type="inferred from homology"/>
<sequence length="396" mass="42466">MPSLPEVHARIHEAVEQIRDDMVALSLDLHAHPELSLEEHYASERLKAWLEREGFAVESPVAGLPTAFVGRRGEGRPTIAFLLEYDALPEIGHACGHNLIATGGLAAAISLARALPEPPGSIWVIGTPGEEGAGGKVIELEAGVFEGVDAALMFHPGDRTIPWRHATATAHLRIQFHGRAAHAAGSPQEGRNALAAMIQFFVSVDGLRQHIPESARLHGIITHGGAAPNIVPDFTEAEFLVRALTREKVLELVERVQACAQGAALATGTTVEIAHASPIYAERKNNHTMASRVFQYLAELGEETEEPVLRGGTGSSDIGNVSLVLPAIHPYLKIAPRGTPGHSHAFREAARSPEAQQAMLRMAEAMAKTAADLLLDPSFLQAVQEEFRTAGPDFPQ</sequence>
<accession>A0A1I7J1S4</accession>
<dbReference type="STRING" id="392015.SAMN05421543_10869"/>
<dbReference type="AlphaFoldDB" id="A0A1I7J1S4"/>
<dbReference type="InterPro" id="IPR011650">
    <property type="entry name" value="Peptidase_M20_dimer"/>
</dbReference>
<dbReference type="EMBL" id="FPBV01000008">
    <property type="protein sequence ID" value="SFU79169.1"/>
    <property type="molecule type" value="Genomic_DNA"/>
</dbReference>
<dbReference type="Proteomes" id="UP000183508">
    <property type="component" value="Unassembled WGS sequence"/>
</dbReference>
<dbReference type="PIRSF" id="PIRSF037226">
    <property type="entry name" value="Amidohydrolase_ACY1L2_prd"/>
    <property type="match status" value="1"/>
</dbReference>
<dbReference type="GO" id="GO:0016805">
    <property type="term" value="F:dipeptidase activity"/>
    <property type="evidence" value="ECO:0007669"/>
    <property type="project" value="InterPro"/>
</dbReference>
<gene>
    <name evidence="3" type="ORF">SAMN05421543_10869</name>
</gene>
<keyword evidence="3" id="KW-0378">Hydrolase</keyword>